<proteinExistence type="predicted"/>
<organism evidence="1">
    <name type="scientific">marine metagenome</name>
    <dbReference type="NCBI Taxonomy" id="408172"/>
    <lineage>
        <taxon>unclassified sequences</taxon>
        <taxon>metagenomes</taxon>
        <taxon>ecological metagenomes</taxon>
    </lineage>
</organism>
<evidence type="ECO:0000313" key="1">
    <source>
        <dbReference type="EMBL" id="SVC76595.1"/>
    </source>
</evidence>
<name>A0A382PVA5_9ZZZZ</name>
<sequence length="44" mass="4768">MGKIILLALLVAAAFAGWRWGPAVFPKIENWLSKADDTPEVLAS</sequence>
<dbReference type="EMBL" id="UINC01109642">
    <property type="protein sequence ID" value="SVC76595.1"/>
    <property type="molecule type" value="Genomic_DNA"/>
</dbReference>
<dbReference type="AlphaFoldDB" id="A0A382PVA5"/>
<accession>A0A382PVA5</accession>
<gene>
    <name evidence="1" type="ORF">METZ01_LOCUS329449</name>
</gene>
<reference evidence="1" key="1">
    <citation type="submission" date="2018-05" db="EMBL/GenBank/DDBJ databases">
        <authorList>
            <person name="Lanie J.A."/>
            <person name="Ng W.-L."/>
            <person name="Kazmierczak K.M."/>
            <person name="Andrzejewski T.M."/>
            <person name="Davidsen T.M."/>
            <person name="Wayne K.J."/>
            <person name="Tettelin H."/>
            <person name="Glass J.I."/>
            <person name="Rusch D."/>
            <person name="Podicherti R."/>
            <person name="Tsui H.-C.T."/>
            <person name="Winkler M.E."/>
        </authorList>
    </citation>
    <scope>NUCLEOTIDE SEQUENCE</scope>
</reference>
<feature type="non-terminal residue" evidence="1">
    <location>
        <position position="44"/>
    </location>
</feature>
<protein>
    <submittedName>
        <fullName evidence="1">Uncharacterized protein</fullName>
    </submittedName>
</protein>